<name>A0ABP6K937_9ACTN</name>
<dbReference type="PANTHER" id="PTHR11941">
    <property type="entry name" value="ENOYL-COA HYDRATASE-RELATED"/>
    <property type="match status" value="1"/>
</dbReference>
<sequence length="481" mass="51444">MDTAVSTQASAPTQLSGAVGACLPAMPQFHGALEADVRLLSAYTEACDELTAALPPRAERSGAENSDAGHVGQAARHARHAFLKAHAGHVYDELTDGRKRQVRLDELAFSAAENYPGLVPTRAQVAADRLLPQAAKSSGEVDQGVLFAHLLNRRDTGEHLMQSMLAPTPRALDLLPEFRRTGHLDLGQATVHRDGFVAEVTICNQQVLNAEDDAVVEALETAVDLALLDDSVSVGVLRGSVLSHPRYRGRRAFGAGINLTHLYTGQISFIDFMLRRELGYIRKLIHGLHHGPAGDLLHLPGGKPWVGAIDTFAIGGATQVALVLDRVIAGSDAYFSLPALTEGIIPGAANLRLGRVVGRRMAERLIFFGEHVAADSPEALALCDEVVAPDAVDSAVAASADRLSDPAVPSNRRMLHLAEESDDLFRTYMSRYALEQSARMHSPDVVAKLERTWVNRKPAGTSEGARPEPAGEAAGPGMVRP</sequence>
<dbReference type="RefSeq" id="WP_344501051.1">
    <property type="nucleotide sequence ID" value="NZ_BAAAUD010000116.1"/>
</dbReference>
<feature type="compositionally biased region" description="Low complexity" evidence="1">
    <location>
        <begin position="463"/>
        <end position="481"/>
    </location>
</feature>
<dbReference type="PANTHER" id="PTHR11941:SF54">
    <property type="entry name" value="ENOYL-COA HYDRATASE, MITOCHONDRIAL"/>
    <property type="match status" value="1"/>
</dbReference>
<comment type="caution">
    <text evidence="2">The sequence shown here is derived from an EMBL/GenBank/DDBJ whole genome shotgun (WGS) entry which is preliminary data.</text>
</comment>
<dbReference type="InterPro" id="IPR029045">
    <property type="entry name" value="ClpP/crotonase-like_dom_sf"/>
</dbReference>
<dbReference type="Proteomes" id="UP001500403">
    <property type="component" value="Unassembled WGS sequence"/>
</dbReference>
<keyword evidence="3" id="KW-1185">Reference proteome</keyword>
<evidence type="ECO:0000313" key="2">
    <source>
        <dbReference type="EMBL" id="GAA2975194.1"/>
    </source>
</evidence>
<feature type="region of interest" description="Disordered" evidence="1">
    <location>
        <begin position="456"/>
        <end position="481"/>
    </location>
</feature>
<dbReference type="CDD" id="cd06558">
    <property type="entry name" value="crotonase-like"/>
    <property type="match status" value="1"/>
</dbReference>
<dbReference type="EMBL" id="BAAAUD010000116">
    <property type="protein sequence ID" value="GAA2975194.1"/>
    <property type="molecule type" value="Genomic_DNA"/>
</dbReference>
<dbReference type="Gene3D" id="1.20.58.1300">
    <property type="match status" value="1"/>
</dbReference>
<organism evidence="2 3">
    <name type="scientific">Streptomyces enissocaesilis</name>
    <dbReference type="NCBI Taxonomy" id="332589"/>
    <lineage>
        <taxon>Bacteria</taxon>
        <taxon>Bacillati</taxon>
        <taxon>Actinomycetota</taxon>
        <taxon>Actinomycetes</taxon>
        <taxon>Kitasatosporales</taxon>
        <taxon>Streptomycetaceae</taxon>
        <taxon>Streptomyces</taxon>
        <taxon>Streptomyces rochei group</taxon>
    </lineage>
</organism>
<dbReference type="SUPFAM" id="SSF52096">
    <property type="entry name" value="ClpP/crotonase"/>
    <property type="match status" value="1"/>
</dbReference>
<dbReference type="Pfam" id="PF00378">
    <property type="entry name" value="ECH_1"/>
    <property type="match status" value="1"/>
</dbReference>
<evidence type="ECO:0008006" key="4">
    <source>
        <dbReference type="Google" id="ProtNLM"/>
    </source>
</evidence>
<proteinExistence type="predicted"/>
<dbReference type="Gene3D" id="3.90.226.10">
    <property type="entry name" value="2-enoyl-CoA Hydratase, Chain A, domain 1"/>
    <property type="match status" value="1"/>
</dbReference>
<reference evidence="3" key="1">
    <citation type="journal article" date="2019" name="Int. J. Syst. Evol. Microbiol.">
        <title>The Global Catalogue of Microorganisms (GCM) 10K type strain sequencing project: providing services to taxonomists for standard genome sequencing and annotation.</title>
        <authorList>
            <consortium name="The Broad Institute Genomics Platform"/>
            <consortium name="The Broad Institute Genome Sequencing Center for Infectious Disease"/>
            <person name="Wu L."/>
            <person name="Ma J."/>
        </authorList>
    </citation>
    <scope>NUCLEOTIDE SEQUENCE [LARGE SCALE GENOMIC DNA]</scope>
    <source>
        <strain evidence="3">JCM 9088</strain>
    </source>
</reference>
<protein>
    <recommendedName>
        <fullName evidence="4">Enoyl-CoA hydratase</fullName>
    </recommendedName>
</protein>
<gene>
    <name evidence="2" type="ORF">GCM10010446_69240</name>
</gene>
<dbReference type="InterPro" id="IPR001753">
    <property type="entry name" value="Enoyl-CoA_hydra/iso"/>
</dbReference>
<accession>A0ABP6K937</accession>
<evidence type="ECO:0000313" key="3">
    <source>
        <dbReference type="Proteomes" id="UP001500403"/>
    </source>
</evidence>
<evidence type="ECO:0000256" key="1">
    <source>
        <dbReference type="SAM" id="MobiDB-lite"/>
    </source>
</evidence>